<evidence type="ECO:0000313" key="1">
    <source>
        <dbReference type="EMBL" id="SEH73718.1"/>
    </source>
</evidence>
<proteinExistence type="predicted"/>
<dbReference type="EMBL" id="FNXE01000012">
    <property type="protein sequence ID" value="SEH73718.1"/>
    <property type="molecule type" value="Genomic_DNA"/>
</dbReference>
<evidence type="ECO:0008006" key="3">
    <source>
        <dbReference type="Google" id="ProtNLM"/>
    </source>
</evidence>
<dbReference type="RefSeq" id="WP_091097249.1">
    <property type="nucleotide sequence ID" value="NZ_FNXE01000012.1"/>
</dbReference>
<gene>
    <name evidence="1" type="ORF">SAMN02927937_01138</name>
</gene>
<protein>
    <recommendedName>
        <fullName evidence="3">SRPBCC domain-containing protein</fullName>
    </recommendedName>
</protein>
<accession>A0A1H6KPE2</accession>
<keyword evidence="2" id="KW-1185">Reference proteome</keyword>
<name>A0A1H6KPE2_9FLAO</name>
<dbReference type="Gene3D" id="3.30.530.20">
    <property type="match status" value="1"/>
</dbReference>
<evidence type="ECO:0000313" key="2">
    <source>
        <dbReference type="Proteomes" id="UP000199634"/>
    </source>
</evidence>
<dbReference type="STRING" id="1159016.SAMN02927937_01138"/>
<dbReference type="AlphaFoldDB" id="A0A1H6KPE2"/>
<dbReference type="OrthoDB" id="1444320at2"/>
<organism evidence="1 2">
    <name type="scientific">Paenimyroides marinum</name>
    <dbReference type="NCBI Taxonomy" id="1159016"/>
    <lineage>
        <taxon>Bacteria</taxon>
        <taxon>Pseudomonadati</taxon>
        <taxon>Bacteroidota</taxon>
        <taxon>Flavobacteriia</taxon>
        <taxon>Flavobacteriales</taxon>
        <taxon>Flavobacteriaceae</taxon>
        <taxon>Paenimyroides</taxon>
    </lineage>
</organism>
<dbReference type="Proteomes" id="UP000199634">
    <property type="component" value="Unassembled WGS sequence"/>
</dbReference>
<dbReference type="SUPFAM" id="SSF55961">
    <property type="entry name" value="Bet v1-like"/>
    <property type="match status" value="1"/>
</dbReference>
<sequence length="145" mass="16987">MNIVRLNISIKSNCEVIWGVLTNEKLFAECFTKLSIKCDNWAIDSIIEFYVDNNKNCDKALIKTFETNKCLSYEYYKHNSLNPILVSFKLSNKNNIVNVNLEGSNFINKREYKHTIIAWKTMLNSLKKYTEEINNKKSDDKLAQF</sequence>
<dbReference type="InterPro" id="IPR023393">
    <property type="entry name" value="START-like_dom_sf"/>
</dbReference>
<reference evidence="2" key="1">
    <citation type="submission" date="2016-10" db="EMBL/GenBank/DDBJ databases">
        <authorList>
            <person name="Varghese N."/>
            <person name="Submissions S."/>
        </authorList>
    </citation>
    <scope>NUCLEOTIDE SEQUENCE [LARGE SCALE GENOMIC DNA]</scope>
    <source>
        <strain evidence="2">CGMCC 1.10825</strain>
    </source>
</reference>